<organism evidence="2 3">
    <name type="scientific">Rotaria magnacalcarata</name>
    <dbReference type="NCBI Taxonomy" id="392030"/>
    <lineage>
        <taxon>Eukaryota</taxon>
        <taxon>Metazoa</taxon>
        <taxon>Spiralia</taxon>
        <taxon>Gnathifera</taxon>
        <taxon>Rotifera</taxon>
        <taxon>Eurotatoria</taxon>
        <taxon>Bdelloidea</taxon>
        <taxon>Philodinida</taxon>
        <taxon>Philodinidae</taxon>
        <taxon>Rotaria</taxon>
    </lineage>
</organism>
<accession>A0A8S2VE26</accession>
<gene>
    <name evidence="2" type="ORF">GIL414_LOCUS29503</name>
</gene>
<evidence type="ECO:0000256" key="1">
    <source>
        <dbReference type="SAM" id="MobiDB-lite"/>
    </source>
</evidence>
<proteinExistence type="predicted"/>
<feature type="non-terminal residue" evidence="2">
    <location>
        <position position="76"/>
    </location>
</feature>
<dbReference type="EMBL" id="CAJOBJ010053663">
    <property type="protein sequence ID" value="CAF4385805.1"/>
    <property type="molecule type" value="Genomic_DNA"/>
</dbReference>
<name>A0A8S2VE26_9BILA</name>
<feature type="non-terminal residue" evidence="2">
    <location>
        <position position="1"/>
    </location>
</feature>
<feature type="region of interest" description="Disordered" evidence="1">
    <location>
        <begin position="1"/>
        <end position="21"/>
    </location>
</feature>
<dbReference type="AlphaFoldDB" id="A0A8S2VE26"/>
<sequence length="76" mass="8625">QQRESQVVTTSASATVPRGSLTTQPEAVDDFVRNFLVRMSMKKTMQQFQIEWHNLSSAGRIKTNECGYLPDVVKHN</sequence>
<evidence type="ECO:0000313" key="3">
    <source>
        <dbReference type="Proteomes" id="UP000681720"/>
    </source>
</evidence>
<protein>
    <submittedName>
        <fullName evidence="2">Uncharacterized protein</fullName>
    </submittedName>
</protein>
<dbReference type="Proteomes" id="UP000681720">
    <property type="component" value="Unassembled WGS sequence"/>
</dbReference>
<evidence type="ECO:0000313" key="2">
    <source>
        <dbReference type="EMBL" id="CAF4385805.1"/>
    </source>
</evidence>
<comment type="caution">
    <text evidence="2">The sequence shown here is derived from an EMBL/GenBank/DDBJ whole genome shotgun (WGS) entry which is preliminary data.</text>
</comment>
<reference evidence="2" key="1">
    <citation type="submission" date="2021-02" db="EMBL/GenBank/DDBJ databases">
        <authorList>
            <person name="Nowell W R."/>
        </authorList>
    </citation>
    <scope>NUCLEOTIDE SEQUENCE</scope>
</reference>